<dbReference type="InParanoid" id="A5E6R3"/>
<dbReference type="GO" id="GO:0051131">
    <property type="term" value="P:chaperone-mediated protein complex assembly"/>
    <property type="evidence" value="ECO:0007669"/>
    <property type="project" value="TreeGrafter"/>
</dbReference>
<gene>
    <name evidence="4" type="ORF">LELG_05302</name>
</gene>
<dbReference type="OMA" id="IGPTLIK"/>
<comment type="similarity">
    <text evidence="1">Belongs to the prefoldin subunit beta family.</text>
</comment>
<dbReference type="OrthoDB" id="248120at2759"/>
<dbReference type="SUPFAM" id="SSF46579">
    <property type="entry name" value="Prefoldin"/>
    <property type="match status" value="1"/>
</dbReference>
<dbReference type="CDD" id="cd23161">
    <property type="entry name" value="Prefoldin_6"/>
    <property type="match status" value="1"/>
</dbReference>
<dbReference type="Gene3D" id="1.10.287.370">
    <property type="match status" value="1"/>
</dbReference>
<evidence type="ECO:0008006" key="6">
    <source>
        <dbReference type="Google" id="ProtNLM"/>
    </source>
</evidence>
<dbReference type="InterPro" id="IPR002777">
    <property type="entry name" value="PFD_beta-like"/>
</dbReference>
<dbReference type="GeneID" id="5230598"/>
<evidence type="ECO:0000313" key="5">
    <source>
        <dbReference type="Proteomes" id="UP000001996"/>
    </source>
</evidence>
<feature type="coiled-coil region" evidence="3">
    <location>
        <begin position="82"/>
        <end position="109"/>
    </location>
</feature>
<protein>
    <recommendedName>
        <fullName evidence="6">Prefoldin subunit 6</fullName>
    </recommendedName>
</protein>
<dbReference type="Pfam" id="PF01920">
    <property type="entry name" value="Prefoldin_2"/>
    <property type="match status" value="1"/>
</dbReference>
<dbReference type="eggNOG" id="KOG3478">
    <property type="taxonomic scope" value="Eukaryota"/>
</dbReference>
<organism evidence="4 5">
    <name type="scientific">Lodderomyces elongisporus (strain ATCC 11503 / CBS 2605 / JCM 1781 / NBRC 1676 / NRRL YB-4239)</name>
    <name type="common">Yeast</name>
    <name type="synonym">Saccharomyces elongisporus</name>
    <dbReference type="NCBI Taxonomy" id="379508"/>
    <lineage>
        <taxon>Eukaryota</taxon>
        <taxon>Fungi</taxon>
        <taxon>Dikarya</taxon>
        <taxon>Ascomycota</taxon>
        <taxon>Saccharomycotina</taxon>
        <taxon>Pichiomycetes</taxon>
        <taxon>Debaryomycetaceae</taxon>
        <taxon>Candida/Lodderomyces clade</taxon>
        <taxon>Lodderomyces</taxon>
    </lineage>
</organism>
<dbReference type="AlphaFoldDB" id="A5E6R3"/>
<name>A5E6R3_LODEL</name>
<dbReference type="GO" id="GO:0051082">
    <property type="term" value="F:unfolded protein binding"/>
    <property type="evidence" value="ECO:0007669"/>
    <property type="project" value="InterPro"/>
</dbReference>
<proteinExistence type="inferred from homology"/>
<evidence type="ECO:0000313" key="4">
    <source>
        <dbReference type="EMBL" id="EDK47121.1"/>
    </source>
</evidence>
<dbReference type="GO" id="GO:0006457">
    <property type="term" value="P:protein folding"/>
    <property type="evidence" value="ECO:0007669"/>
    <property type="project" value="EnsemblFungi"/>
</dbReference>
<dbReference type="EMBL" id="CH981532">
    <property type="protein sequence ID" value="EDK47121.1"/>
    <property type="molecule type" value="Genomic_DNA"/>
</dbReference>
<dbReference type="Proteomes" id="UP000001996">
    <property type="component" value="Unassembled WGS sequence"/>
</dbReference>
<accession>A5E6R3</accession>
<dbReference type="VEuPathDB" id="FungiDB:LELG_05302"/>
<dbReference type="GO" id="GO:0005737">
    <property type="term" value="C:cytoplasm"/>
    <property type="evidence" value="ECO:0007669"/>
    <property type="project" value="EnsemblFungi"/>
</dbReference>
<dbReference type="GO" id="GO:0007021">
    <property type="term" value="P:tubulin complex assembly"/>
    <property type="evidence" value="ECO:0007669"/>
    <property type="project" value="EnsemblFungi"/>
</dbReference>
<dbReference type="KEGG" id="lel:PVL30_002398"/>
<evidence type="ECO:0000256" key="1">
    <source>
        <dbReference type="ARBA" id="ARBA00008045"/>
    </source>
</evidence>
<dbReference type="PANTHER" id="PTHR21431">
    <property type="entry name" value="PREFOLDIN SUBUNIT 6"/>
    <property type="match status" value="1"/>
</dbReference>
<keyword evidence="2" id="KW-0143">Chaperone</keyword>
<evidence type="ECO:0000256" key="3">
    <source>
        <dbReference type="SAM" id="Coils"/>
    </source>
</evidence>
<dbReference type="GO" id="GO:0032968">
    <property type="term" value="P:positive regulation of transcription elongation by RNA polymerase II"/>
    <property type="evidence" value="ECO:0007669"/>
    <property type="project" value="EnsemblFungi"/>
</dbReference>
<reference evidence="4 5" key="1">
    <citation type="journal article" date="2009" name="Nature">
        <title>Evolution of pathogenicity and sexual reproduction in eight Candida genomes.</title>
        <authorList>
            <person name="Butler G."/>
            <person name="Rasmussen M.D."/>
            <person name="Lin M.F."/>
            <person name="Santos M.A."/>
            <person name="Sakthikumar S."/>
            <person name="Munro C.A."/>
            <person name="Rheinbay E."/>
            <person name="Grabherr M."/>
            <person name="Forche A."/>
            <person name="Reedy J.L."/>
            <person name="Agrafioti I."/>
            <person name="Arnaud M.B."/>
            <person name="Bates S."/>
            <person name="Brown A.J."/>
            <person name="Brunke S."/>
            <person name="Costanzo M.C."/>
            <person name="Fitzpatrick D.A."/>
            <person name="de Groot P.W."/>
            <person name="Harris D."/>
            <person name="Hoyer L.L."/>
            <person name="Hube B."/>
            <person name="Klis F.M."/>
            <person name="Kodira C."/>
            <person name="Lennard N."/>
            <person name="Logue M.E."/>
            <person name="Martin R."/>
            <person name="Neiman A.M."/>
            <person name="Nikolaou E."/>
            <person name="Quail M.A."/>
            <person name="Quinn J."/>
            <person name="Santos M.C."/>
            <person name="Schmitzberger F.F."/>
            <person name="Sherlock G."/>
            <person name="Shah P."/>
            <person name="Silverstein K.A."/>
            <person name="Skrzypek M.S."/>
            <person name="Soll D."/>
            <person name="Staggs R."/>
            <person name="Stansfield I."/>
            <person name="Stumpf M.P."/>
            <person name="Sudbery P.E."/>
            <person name="Srikantha T."/>
            <person name="Zeng Q."/>
            <person name="Berman J."/>
            <person name="Berriman M."/>
            <person name="Heitman J."/>
            <person name="Gow N.A."/>
            <person name="Lorenz M.C."/>
            <person name="Birren B.W."/>
            <person name="Kellis M."/>
            <person name="Cuomo C.A."/>
        </authorList>
    </citation>
    <scope>NUCLEOTIDE SEQUENCE [LARGE SCALE GENOMIC DNA]</scope>
    <source>
        <strain evidence="5">ATCC 11503 / BCRC 21390 / CBS 2605 / JCM 1781 / NBRC 1676 / NRRL YB-4239</strain>
    </source>
</reference>
<dbReference type="InterPro" id="IPR009053">
    <property type="entry name" value="Prefoldin"/>
</dbReference>
<dbReference type="HOGENOM" id="CLU_125172_2_0_1"/>
<dbReference type="STRING" id="379508.A5E6R3"/>
<sequence>MADLNKKLENLSLDFSNHQNTLQDLITSRSQLETQYQENKIVRDEFAQIDGTSESCKIYKLVGPVLLPQDYSEAEMNVKKRIEFIEGEIKRVETRIEAEEKKMEGIRGDIVALRALVQT</sequence>
<dbReference type="FunCoup" id="A5E6R3">
    <property type="interactions" value="797"/>
</dbReference>
<dbReference type="GO" id="GO:0016272">
    <property type="term" value="C:prefoldin complex"/>
    <property type="evidence" value="ECO:0007669"/>
    <property type="project" value="EnsemblFungi"/>
</dbReference>
<keyword evidence="3" id="KW-0175">Coiled coil</keyword>
<dbReference type="GO" id="GO:0051087">
    <property type="term" value="F:protein-folding chaperone binding"/>
    <property type="evidence" value="ECO:0007669"/>
    <property type="project" value="TreeGrafter"/>
</dbReference>
<keyword evidence="5" id="KW-1185">Reference proteome</keyword>
<dbReference type="FunFam" id="1.10.287.370:FF:000003">
    <property type="entry name" value="Prefoldin subunit 6"/>
    <property type="match status" value="1"/>
</dbReference>
<dbReference type="PANTHER" id="PTHR21431:SF0">
    <property type="entry name" value="PREFOLDIN SUBUNIT 6"/>
    <property type="match status" value="1"/>
</dbReference>
<evidence type="ECO:0000256" key="2">
    <source>
        <dbReference type="ARBA" id="ARBA00023186"/>
    </source>
</evidence>
<dbReference type="GO" id="GO:0015631">
    <property type="term" value="F:tubulin binding"/>
    <property type="evidence" value="ECO:0007669"/>
    <property type="project" value="EnsemblFungi"/>
</dbReference>